<organism evidence="2 3">
    <name type="scientific">Diabrotica virgifera virgifera</name>
    <name type="common">western corn rootworm</name>
    <dbReference type="NCBI Taxonomy" id="50390"/>
    <lineage>
        <taxon>Eukaryota</taxon>
        <taxon>Metazoa</taxon>
        <taxon>Ecdysozoa</taxon>
        <taxon>Arthropoda</taxon>
        <taxon>Hexapoda</taxon>
        <taxon>Insecta</taxon>
        <taxon>Pterygota</taxon>
        <taxon>Neoptera</taxon>
        <taxon>Endopterygota</taxon>
        <taxon>Coleoptera</taxon>
        <taxon>Polyphaga</taxon>
        <taxon>Cucujiformia</taxon>
        <taxon>Chrysomeloidea</taxon>
        <taxon>Chrysomelidae</taxon>
        <taxon>Galerucinae</taxon>
        <taxon>Diabroticina</taxon>
        <taxon>Diabroticites</taxon>
        <taxon>Diabrotica</taxon>
    </lineage>
</organism>
<dbReference type="EnsemblMetazoa" id="XM_050644490.1">
    <property type="protein sequence ID" value="XP_050500447.1"/>
    <property type="gene ID" value="LOC126880557"/>
</dbReference>
<proteinExistence type="predicted"/>
<evidence type="ECO:0000256" key="1">
    <source>
        <dbReference type="SAM" id="MobiDB-lite"/>
    </source>
</evidence>
<dbReference type="EnsemblMetazoa" id="XM_050644489.1">
    <property type="protein sequence ID" value="XP_050500446.1"/>
    <property type="gene ID" value="LOC126880557"/>
</dbReference>
<dbReference type="RefSeq" id="XP_050500446.1">
    <property type="nucleotide sequence ID" value="XM_050644489.1"/>
</dbReference>
<feature type="region of interest" description="Disordered" evidence="1">
    <location>
        <begin position="126"/>
        <end position="163"/>
    </location>
</feature>
<dbReference type="EnsemblMetazoa" id="XM_050644491.1">
    <property type="protein sequence ID" value="XP_050500448.1"/>
    <property type="gene ID" value="LOC126880557"/>
</dbReference>
<feature type="compositionally biased region" description="Polar residues" evidence="1">
    <location>
        <begin position="153"/>
        <end position="162"/>
    </location>
</feature>
<protein>
    <recommendedName>
        <fullName evidence="4">BLOC-1-related complex subunit 5</fullName>
    </recommendedName>
</protein>
<keyword evidence="3" id="KW-1185">Reference proteome</keyword>
<dbReference type="Proteomes" id="UP001652700">
    <property type="component" value="Unplaced"/>
</dbReference>
<feature type="region of interest" description="Disordered" evidence="1">
    <location>
        <begin position="179"/>
        <end position="205"/>
    </location>
</feature>
<evidence type="ECO:0008006" key="4">
    <source>
        <dbReference type="Google" id="ProtNLM"/>
    </source>
</evidence>
<evidence type="ECO:0000313" key="2">
    <source>
        <dbReference type="EnsemblMetazoa" id="XP_050500446.1"/>
    </source>
</evidence>
<name>A0ABM5JR82_DIAVI</name>
<accession>A0ABM5JR82</accession>
<dbReference type="GeneID" id="126880557"/>
<dbReference type="RefSeq" id="XP_050500447.1">
    <property type="nucleotide sequence ID" value="XM_050644490.1"/>
</dbReference>
<dbReference type="RefSeq" id="XP_050500448.1">
    <property type="nucleotide sequence ID" value="XM_050644491.1"/>
</dbReference>
<feature type="compositionally biased region" description="Polar residues" evidence="1">
    <location>
        <begin position="188"/>
        <end position="197"/>
    </location>
</feature>
<sequence length="345" mass="38359">MFARLFQSCFPSAGEMDLDNILNFETLKCHTQCVSVGKRVLCEESEVPPSKKRRDVFSVDSSFVPPSVSGVRDSRKRAPSEESVIYVGSETLPLNQPRSEMGRLILKIKKNTAVAAQTFKVAAEVHASPSVQTSKHHSTSFEDISDSEDGTSDHPSLQTCNKPSIEGYASIGDILNISELGSSPEEGLTQTHITQPQAEEEIPMKPMTETQVWEKELISRTEPSLTNVVTRVLQIPNRAEAYHQALCEDFKGGLVSALERHQDRIQERLNENLKESELLKKAIQNIFSYGEKISEAFHEENIRLSQDLINIKASLANAVRSDSRDLFNKNVAGDVLRCGMRDEGA</sequence>
<evidence type="ECO:0000313" key="3">
    <source>
        <dbReference type="Proteomes" id="UP001652700"/>
    </source>
</evidence>
<reference evidence="2" key="1">
    <citation type="submission" date="2025-05" db="UniProtKB">
        <authorList>
            <consortium name="EnsemblMetazoa"/>
        </authorList>
    </citation>
    <scope>IDENTIFICATION</scope>
</reference>